<dbReference type="Gene3D" id="1.20.1250.20">
    <property type="entry name" value="MFS general substrate transporter like domains"/>
    <property type="match status" value="1"/>
</dbReference>
<reference evidence="2 3" key="1">
    <citation type="submission" date="2015-07" db="EMBL/GenBank/DDBJ databases">
        <authorList>
            <person name="Ju K.-S."/>
            <person name="Doroghazi J.R."/>
            <person name="Metcalf W.W."/>
        </authorList>
    </citation>
    <scope>NUCLEOTIDE SEQUENCE [LARGE SCALE GENOMIC DNA]</scope>
    <source>
        <strain evidence="2 3">NRRL B-3589</strain>
    </source>
</reference>
<accession>A0ABR5J3U9</accession>
<keyword evidence="1" id="KW-0472">Membrane</keyword>
<sequence>VGLLAVAGLTLNWLGVGLAHKLTSVLMVDQHLSPKTIGAFMGTAGLAMSIVGALLWIPVRRLPRPRLVLAVVCGEALSCALLIAAAALHAAPLTLFSVLVSRVSYATFSALSTLLAFTLTRQDRPATQVACFTAIPFLVSHLAIAQLVPLAGPKALGYPAVFAGATVLTLLSAVFLAEAVRRHHRGVGAGSGVGPDGGGGG</sequence>
<evidence type="ECO:0000256" key="1">
    <source>
        <dbReference type="SAM" id="Phobius"/>
    </source>
</evidence>
<feature type="transmembrane region" description="Helical" evidence="1">
    <location>
        <begin position="129"/>
        <end position="150"/>
    </location>
</feature>
<feature type="non-terminal residue" evidence="2">
    <location>
        <position position="201"/>
    </location>
</feature>
<keyword evidence="1" id="KW-0812">Transmembrane</keyword>
<feature type="transmembrane region" description="Helical" evidence="1">
    <location>
        <begin position="67"/>
        <end position="88"/>
    </location>
</feature>
<gene>
    <name evidence="2" type="ORF">ADK38_21670</name>
</gene>
<protein>
    <recommendedName>
        <fullName evidence="4">MFS transporter</fullName>
    </recommendedName>
</protein>
<keyword evidence="3" id="KW-1185">Reference proteome</keyword>
<name>A0ABR5J3U9_9ACTN</name>
<evidence type="ECO:0000313" key="3">
    <source>
        <dbReference type="Proteomes" id="UP000037020"/>
    </source>
</evidence>
<dbReference type="Proteomes" id="UP000037020">
    <property type="component" value="Unassembled WGS sequence"/>
</dbReference>
<feature type="transmembrane region" description="Helical" evidence="1">
    <location>
        <begin position="94"/>
        <end position="117"/>
    </location>
</feature>
<feature type="transmembrane region" description="Helical" evidence="1">
    <location>
        <begin position="35"/>
        <end position="55"/>
    </location>
</feature>
<evidence type="ECO:0000313" key="2">
    <source>
        <dbReference type="EMBL" id="KOG88099.1"/>
    </source>
</evidence>
<dbReference type="EMBL" id="LGUT01001852">
    <property type="protein sequence ID" value="KOG88099.1"/>
    <property type="molecule type" value="Genomic_DNA"/>
</dbReference>
<comment type="caution">
    <text evidence="2">The sequence shown here is derived from an EMBL/GenBank/DDBJ whole genome shotgun (WGS) entry which is preliminary data.</text>
</comment>
<proteinExistence type="predicted"/>
<feature type="transmembrane region" description="Helical" evidence="1">
    <location>
        <begin position="156"/>
        <end position="177"/>
    </location>
</feature>
<dbReference type="SUPFAM" id="SSF103473">
    <property type="entry name" value="MFS general substrate transporter"/>
    <property type="match status" value="1"/>
</dbReference>
<feature type="non-terminal residue" evidence="2">
    <location>
        <position position="1"/>
    </location>
</feature>
<dbReference type="InterPro" id="IPR036259">
    <property type="entry name" value="MFS_trans_sf"/>
</dbReference>
<keyword evidence="1" id="KW-1133">Transmembrane helix</keyword>
<evidence type="ECO:0008006" key="4">
    <source>
        <dbReference type="Google" id="ProtNLM"/>
    </source>
</evidence>
<organism evidence="2 3">
    <name type="scientific">Streptomyces varsoviensis</name>
    <dbReference type="NCBI Taxonomy" id="67373"/>
    <lineage>
        <taxon>Bacteria</taxon>
        <taxon>Bacillati</taxon>
        <taxon>Actinomycetota</taxon>
        <taxon>Actinomycetes</taxon>
        <taxon>Kitasatosporales</taxon>
        <taxon>Streptomycetaceae</taxon>
        <taxon>Streptomyces</taxon>
    </lineage>
</organism>